<dbReference type="PANTHER" id="PTHR45671:SF10">
    <property type="entry name" value="SOLUTE CARRIER FAMILY 25 MEMBER 3"/>
    <property type="match status" value="1"/>
</dbReference>
<dbReference type="Proteomes" id="UP000241890">
    <property type="component" value="Unassembled WGS sequence"/>
</dbReference>
<dbReference type="SUPFAM" id="SSF103506">
    <property type="entry name" value="Mitochondrial carrier"/>
    <property type="match status" value="1"/>
</dbReference>
<proteinExistence type="inferred from homology"/>
<dbReference type="Gene3D" id="1.50.40.10">
    <property type="entry name" value="Mitochondrial carrier domain"/>
    <property type="match status" value="1"/>
</dbReference>
<dbReference type="FunCoup" id="A0A2R5G2G9">
    <property type="interactions" value="355"/>
</dbReference>
<gene>
    <name evidence="12" type="ORF">FCC1311_014172</name>
</gene>
<keyword evidence="6" id="KW-0999">Mitochondrion inner membrane</keyword>
<dbReference type="GO" id="GO:1990547">
    <property type="term" value="P:mitochondrial phosphate ion transmembrane transport"/>
    <property type="evidence" value="ECO:0007669"/>
    <property type="project" value="InterPro"/>
</dbReference>
<dbReference type="PANTHER" id="PTHR45671">
    <property type="entry name" value="SOLUTE CARRIER FAMILY 25 (MITOCHONDRIAL CARRIER PHOSPHATE CARRIER), MEMBER 3, LIKE-RELATED-RELATED"/>
    <property type="match status" value="1"/>
</dbReference>
<evidence type="ECO:0000256" key="10">
    <source>
        <dbReference type="PROSITE-ProRule" id="PRU00282"/>
    </source>
</evidence>
<feature type="repeat" description="Solcar" evidence="10">
    <location>
        <begin position="209"/>
        <end position="290"/>
    </location>
</feature>
<evidence type="ECO:0000256" key="3">
    <source>
        <dbReference type="ARBA" id="ARBA00022448"/>
    </source>
</evidence>
<dbReference type="Pfam" id="PF00153">
    <property type="entry name" value="Mito_carr"/>
    <property type="match status" value="2"/>
</dbReference>
<reference evidence="12 13" key="1">
    <citation type="submission" date="2017-12" db="EMBL/GenBank/DDBJ databases">
        <title>Sequencing, de novo assembly and annotation of complete genome of a new Thraustochytrid species, strain FCC1311.</title>
        <authorList>
            <person name="Sedici K."/>
            <person name="Godart F."/>
            <person name="Aiese Cigliano R."/>
            <person name="Sanseverino W."/>
            <person name="Barakat M."/>
            <person name="Ortet P."/>
            <person name="Marechal E."/>
            <person name="Cagnac O."/>
            <person name="Amato A."/>
        </authorList>
    </citation>
    <scope>NUCLEOTIDE SEQUENCE [LARGE SCALE GENOMIC DNA]</scope>
</reference>
<feature type="repeat" description="Solcar" evidence="10">
    <location>
        <begin position="9"/>
        <end position="93"/>
    </location>
</feature>
<dbReference type="InterPro" id="IPR018108">
    <property type="entry name" value="MCP_transmembrane"/>
</dbReference>
<evidence type="ECO:0000313" key="12">
    <source>
        <dbReference type="EMBL" id="GBG25200.1"/>
    </source>
</evidence>
<dbReference type="EMBL" id="BEYU01000012">
    <property type="protein sequence ID" value="GBG25200.1"/>
    <property type="molecule type" value="Genomic_DNA"/>
</dbReference>
<accession>A0A2R5G2G9</accession>
<keyword evidence="4 10" id="KW-0812">Transmembrane</keyword>
<dbReference type="InterPro" id="IPR023395">
    <property type="entry name" value="MCP_dom_sf"/>
</dbReference>
<evidence type="ECO:0000256" key="9">
    <source>
        <dbReference type="ARBA" id="ARBA00023136"/>
    </source>
</evidence>
<evidence type="ECO:0000256" key="1">
    <source>
        <dbReference type="ARBA" id="ARBA00004448"/>
    </source>
</evidence>
<sequence>MAAVKHDNKYYATCMMGGVIACGTTHTSLVPLDIAKISMQSDPKRYRNLSQSMRTIHAAEGITGLTKGWLPTMIGYSLQGCFKFGLNEVFKDYYASLLGEENAHKYRGIMWTAAAASAEFCADIALCPLEMIKVKVQISEPGTFPTGFMAAASAMMKDKTTRFPFGSLVPLWSRQVPYTMAKFVGFEFVAEQLYSKVFTKPRDQYTSTQQLGVTFLSGYLAGIFCAIVSQPADNLVSQMGKVENAGKGFGQMAREVGISNLFLSGLGTRIVMIGTLTGLQFYIYDQFRVYAGLGTSGGGNTKK</sequence>
<dbReference type="PROSITE" id="PS51257">
    <property type="entry name" value="PROKAR_LIPOPROTEIN"/>
    <property type="match status" value="1"/>
</dbReference>
<dbReference type="GO" id="GO:0005315">
    <property type="term" value="F:phosphate transmembrane transporter activity"/>
    <property type="evidence" value="ECO:0007669"/>
    <property type="project" value="InterPro"/>
</dbReference>
<keyword evidence="9 10" id="KW-0472">Membrane</keyword>
<keyword evidence="7" id="KW-1133">Transmembrane helix</keyword>
<evidence type="ECO:0000256" key="8">
    <source>
        <dbReference type="ARBA" id="ARBA00023128"/>
    </source>
</evidence>
<dbReference type="InterPro" id="IPR044677">
    <property type="entry name" value="SLC25A3/Pic2/Mir1-like"/>
</dbReference>
<evidence type="ECO:0000256" key="5">
    <source>
        <dbReference type="ARBA" id="ARBA00022737"/>
    </source>
</evidence>
<evidence type="ECO:0000256" key="2">
    <source>
        <dbReference type="ARBA" id="ARBA00006375"/>
    </source>
</evidence>
<dbReference type="PROSITE" id="PS50920">
    <property type="entry name" value="SOLCAR"/>
    <property type="match status" value="3"/>
</dbReference>
<keyword evidence="5" id="KW-0677">Repeat</keyword>
<dbReference type="AlphaFoldDB" id="A0A2R5G2G9"/>
<dbReference type="GO" id="GO:0005743">
    <property type="term" value="C:mitochondrial inner membrane"/>
    <property type="evidence" value="ECO:0007669"/>
    <property type="project" value="UniProtKB-SubCell"/>
</dbReference>
<evidence type="ECO:0000256" key="11">
    <source>
        <dbReference type="RuleBase" id="RU000488"/>
    </source>
</evidence>
<name>A0A2R5G2G9_9STRA</name>
<evidence type="ECO:0000256" key="7">
    <source>
        <dbReference type="ARBA" id="ARBA00022989"/>
    </source>
</evidence>
<keyword evidence="3 11" id="KW-0813">Transport</keyword>
<dbReference type="InParanoid" id="A0A2R5G2G9"/>
<dbReference type="OrthoDB" id="427452at2759"/>
<dbReference type="FunFam" id="1.50.40.10:FF:000138">
    <property type="entry name" value="Mitochondrial phosphate carrier protein 3"/>
    <property type="match status" value="1"/>
</dbReference>
<comment type="caution">
    <text evidence="12">The sequence shown here is derived from an EMBL/GenBank/DDBJ whole genome shotgun (WGS) entry which is preliminary data.</text>
</comment>
<feature type="repeat" description="Solcar" evidence="10">
    <location>
        <begin position="106"/>
        <end position="192"/>
    </location>
</feature>
<protein>
    <submittedName>
        <fullName evidence="12">Phosphate carrier protein, mitochondrial</fullName>
    </submittedName>
</protein>
<comment type="similarity">
    <text evidence="2 11">Belongs to the mitochondrial carrier (TC 2.A.29) family.</text>
</comment>
<evidence type="ECO:0000313" key="13">
    <source>
        <dbReference type="Proteomes" id="UP000241890"/>
    </source>
</evidence>
<keyword evidence="8" id="KW-0496">Mitochondrion</keyword>
<keyword evidence="13" id="KW-1185">Reference proteome</keyword>
<evidence type="ECO:0000256" key="6">
    <source>
        <dbReference type="ARBA" id="ARBA00022792"/>
    </source>
</evidence>
<organism evidence="12 13">
    <name type="scientific">Hondaea fermentalgiana</name>
    <dbReference type="NCBI Taxonomy" id="2315210"/>
    <lineage>
        <taxon>Eukaryota</taxon>
        <taxon>Sar</taxon>
        <taxon>Stramenopiles</taxon>
        <taxon>Bigyra</taxon>
        <taxon>Labyrinthulomycetes</taxon>
        <taxon>Thraustochytrida</taxon>
        <taxon>Thraustochytriidae</taxon>
        <taxon>Hondaea</taxon>
    </lineage>
</organism>
<comment type="subcellular location">
    <subcellularLocation>
        <location evidence="1">Mitochondrion inner membrane</location>
        <topology evidence="1">Multi-pass membrane protein</topology>
    </subcellularLocation>
</comment>
<evidence type="ECO:0000256" key="4">
    <source>
        <dbReference type="ARBA" id="ARBA00022692"/>
    </source>
</evidence>